<evidence type="ECO:0000313" key="20">
    <source>
        <dbReference type="EMBL" id="ORJ52559.1"/>
    </source>
</evidence>
<evidence type="ECO:0000259" key="19">
    <source>
        <dbReference type="PROSITE" id="PS50125"/>
    </source>
</evidence>
<evidence type="ECO:0000256" key="12">
    <source>
        <dbReference type="ARBA" id="ARBA00023136"/>
    </source>
</evidence>
<feature type="transmembrane region" description="Helical" evidence="18">
    <location>
        <begin position="78"/>
        <end position="95"/>
    </location>
</feature>
<accession>A0A1X0XI30</accession>
<keyword evidence="9" id="KW-0460">Magnesium</keyword>
<dbReference type="EC" id="4.6.1.1" evidence="3"/>
<dbReference type="GO" id="GO:0005524">
    <property type="term" value="F:ATP binding"/>
    <property type="evidence" value="ECO:0007669"/>
    <property type="project" value="UniProtKB-KW"/>
</dbReference>
<feature type="transmembrane region" description="Helical" evidence="18">
    <location>
        <begin position="51"/>
        <end position="72"/>
    </location>
</feature>
<keyword evidence="13 17" id="KW-0456">Lyase</keyword>
<evidence type="ECO:0000256" key="3">
    <source>
        <dbReference type="ARBA" id="ARBA00012201"/>
    </source>
</evidence>
<dbReference type="InterPro" id="IPR048432">
    <property type="entry name" value="MASE7"/>
</dbReference>
<evidence type="ECO:0000256" key="14">
    <source>
        <dbReference type="ARBA" id="ARBA00032597"/>
    </source>
</evidence>
<feature type="transmembrane region" description="Helical" evidence="18">
    <location>
        <begin position="150"/>
        <end position="169"/>
    </location>
</feature>
<dbReference type="GO" id="GO:0001653">
    <property type="term" value="F:peptide receptor activity"/>
    <property type="evidence" value="ECO:0007669"/>
    <property type="project" value="TreeGrafter"/>
</dbReference>
<evidence type="ECO:0000256" key="17">
    <source>
        <dbReference type="RuleBase" id="RU000405"/>
    </source>
</evidence>
<feature type="domain" description="Guanylate cyclase" evidence="19">
    <location>
        <begin position="253"/>
        <end position="380"/>
    </location>
</feature>
<dbReference type="SUPFAM" id="SSF55073">
    <property type="entry name" value="Nucleotide cyclase"/>
    <property type="match status" value="1"/>
</dbReference>
<proteinExistence type="inferred from homology"/>
<dbReference type="AlphaFoldDB" id="A0A1X0XI30"/>
<comment type="catalytic activity">
    <reaction evidence="1">
        <text>ATP = 3',5'-cyclic AMP + diphosphate</text>
        <dbReference type="Rhea" id="RHEA:15389"/>
        <dbReference type="ChEBI" id="CHEBI:30616"/>
        <dbReference type="ChEBI" id="CHEBI:33019"/>
        <dbReference type="ChEBI" id="CHEBI:58165"/>
        <dbReference type="EC" id="4.6.1.1"/>
    </reaction>
</comment>
<evidence type="ECO:0000256" key="13">
    <source>
        <dbReference type="ARBA" id="ARBA00023239"/>
    </source>
</evidence>
<gene>
    <name evidence="20" type="ORF">B5M45_30680</name>
</gene>
<evidence type="ECO:0000256" key="10">
    <source>
        <dbReference type="ARBA" id="ARBA00022989"/>
    </source>
</evidence>
<reference evidence="20 21" key="1">
    <citation type="submission" date="2017-03" db="EMBL/GenBank/DDBJ databases">
        <title>Genomic insights into Mycobacterium simiae human colonization.</title>
        <authorList>
            <person name="Steffani J.L."/>
            <person name="Brunck M.E."/>
            <person name="Cruz E."/>
            <person name="Montiel R."/>
            <person name="Barona F."/>
        </authorList>
    </citation>
    <scope>NUCLEOTIDE SEQUENCE [LARGE SCALE GENOMIC DNA]</scope>
    <source>
        <strain evidence="20 21">MsiGto</strain>
    </source>
</reference>
<feature type="transmembrane region" description="Helical" evidence="18">
    <location>
        <begin position="102"/>
        <end position="123"/>
    </location>
</feature>
<keyword evidence="7" id="KW-0547">Nucleotide-binding</keyword>
<dbReference type="PROSITE" id="PS00452">
    <property type="entry name" value="GUANYLATE_CYCLASE_1"/>
    <property type="match status" value="1"/>
</dbReference>
<dbReference type="FunFam" id="3.30.70.1230:FF:000033">
    <property type="entry name" value="Adenylate cyclase"/>
    <property type="match status" value="1"/>
</dbReference>
<evidence type="ECO:0000256" key="1">
    <source>
        <dbReference type="ARBA" id="ARBA00001593"/>
    </source>
</evidence>
<comment type="subcellular location">
    <subcellularLocation>
        <location evidence="2">Membrane</location>
    </subcellularLocation>
</comment>
<dbReference type="Proteomes" id="UP000193040">
    <property type="component" value="Unassembled WGS sequence"/>
</dbReference>
<comment type="subunit">
    <text evidence="16">Homodimer. Can also exist as monomer.</text>
</comment>
<dbReference type="Pfam" id="PF20967">
    <property type="entry name" value="MASE7"/>
    <property type="match status" value="1"/>
</dbReference>
<dbReference type="GO" id="GO:0046872">
    <property type="term" value="F:metal ion binding"/>
    <property type="evidence" value="ECO:0007669"/>
    <property type="project" value="UniProtKB-KW"/>
</dbReference>
<dbReference type="PANTHER" id="PTHR11920:SF335">
    <property type="entry name" value="GUANYLATE CYCLASE"/>
    <property type="match status" value="1"/>
</dbReference>
<dbReference type="InterPro" id="IPR029787">
    <property type="entry name" value="Nucleotide_cyclase"/>
</dbReference>
<name>A0A1X0XI30_MYCSI</name>
<dbReference type="GO" id="GO:0004016">
    <property type="term" value="F:adenylate cyclase activity"/>
    <property type="evidence" value="ECO:0007669"/>
    <property type="project" value="UniProtKB-EC"/>
</dbReference>
<dbReference type="GO" id="GO:0005886">
    <property type="term" value="C:plasma membrane"/>
    <property type="evidence" value="ECO:0007669"/>
    <property type="project" value="TreeGrafter"/>
</dbReference>
<evidence type="ECO:0000313" key="21">
    <source>
        <dbReference type="Proteomes" id="UP000193040"/>
    </source>
</evidence>
<protein>
    <recommendedName>
        <fullName evidence="4">Adenylate cyclase</fullName>
        <ecNumber evidence="3">4.6.1.1</ecNumber>
    </recommendedName>
    <alternativeName>
        <fullName evidence="14">ATP pyrophosphate-lyase</fullName>
    </alternativeName>
    <alternativeName>
        <fullName evidence="15">Adenylyl cyclase</fullName>
    </alternativeName>
</protein>
<organism evidence="20 21">
    <name type="scientific">Mycobacterium simiae</name>
    <name type="common">Mycobacterium habana</name>
    <dbReference type="NCBI Taxonomy" id="1784"/>
    <lineage>
        <taxon>Bacteria</taxon>
        <taxon>Bacillati</taxon>
        <taxon>Actinomycetota</taxon>
        <taxon>Actinomycetes</taxon>
        <taxon>Mycobacteriales</taxon>
        <taxon>Mycobacteriaceae</taxon>
        <taxon>Mycobacterium</taxon>
        <taxon>Mycobacterium simiae complex</taxon>
    </lineage>
</organism>
<dbReference type="Gene3D" id="3.30.70.1230">
    <property type="entry name" value="Nucleotide cyclase"/>
    <property type="match status" value="1"/>
</dbReference>
<evidence type="ECO:0000256" key="9">
    <source>
        <dbReference type="ARBA" id="ARBA00022842"/>
    </source>
</evidence>
<keyword evidence="10 18" id="KW-1133">Transmembrane helix</keyword>
<evidence type="ECO:0000256" key="8">
    <source>
        <dbReference type="ARBA" id="ARBA00022840"/>
    </source>
</evidence>
<dbReference type="GO" id="GO:0035556">
    <property type="term" value="P:intracellular signal transduction"/>
    <property type="evidence" value="ECO:0007669"/>
    <property type="project" value="InterPro"/>
</dbReference>
<evidence type="ECO:0000256" key="2">
    <source>
        <dbReference type="ARBA" id="ARBA00004370"/>
    </source>
</evidence>
<dbReference type="Pfam" id="PF00211">
    <property type="entry name" value="Guanylate_cyc"/>
    <property type="match status" value="1"/>
</dbReference>
<feature type="transmembrane region" description="Helical" evidence="18">
    <location>
        <begin position="129"/>
        <end position="145"/>
    </location>
</feature>
<dbReference type="PROSITE" id="PS50125">
    <property type="entry name" value="GUANYLATE_CYCLASE_2"/>
    <property type="match status" value="1"/>
</dbReference>
<dbReference type="InterPro" id="IPR018297">
    <property type="entry name" value="A/G_cyclase_CS"/>
</dbReference>
<dbReference type="SMART" id="SM00044">
    <property type="entry name" value="CYCc"/>
    <property type="match status" value="1"/>
</dbReference>
<dbReference type="GO" id="GO:0007168">
    <property type="term" value="P:receptor guanylyl cyclase signaling pathway"/>
    <property type="evidence" value="ECO:0007669"/>
    <property type="project" value="TreeGrafter"/>
</dbReference>
<dbReference type="GO" id="GO:0004383">
    <property type="term" value="F:guanylate cyclase activity"/>
    <property type="evidence" value="ECO:0007669"/>
    <property type="project" value="TreeGrafter"/>
</dbReference>
<dbReference type="InterPro" id="IPR001054">
    <property type="entry name" value="A/G_cyclase"/>
</dbReference>
<evidence type="ECO:0000256" key="18">
    <source>
        <dbReference type="SAM" id="Phobius"/>
    </source>
</evidence>
<evidence type="ECO:0000256" key="6">
    <source>
        <dbReference type="ARBA" id="ARBA00022723"/>
    </source>
</evidence>
<keyword evidence="6" id="KW-0479">Metal-binding</keyword>
<comment type="similarity">
    <text evidence="17">Belongs to the adenylyl cyclase class-4/guanylyl cyclase family.</text>
</comment>
<feature type="transmembrane region" description="Helical" evidence="18">
    <location>
        <begin position="181"/>
        <end position="204"/>
    </location>
</feature>
<evidence type="ECO:0000256" key="16">
    <source>
        <dbReference type="ARBA" id="ARBA00064436"/>
    </source>
</evidence>
<evidence type="ECO:0000256" key="5">
    <source>
        <dbReference type="ARBA" id="ARBA00022692"/>
    </source>
</evidence>
<dbReference type="InterPro" id="IPR050401">
    <property type="entry name" value="Cyclic_nucleotide_synthase"/>
</dbReference>
<evidence type="ECO:0000256" key="15">
    <source>
        <dbReference type="ARBA" id="ARBA00032637"/>
    </source>
</evidence>
<keyword evidence="11" id="KW-0115">cAMP biosynthesis</keyword>
<dbReference type="PANTHER" id="PTHR11920">
    <property type="entry name" value="GUANYLYL CYCLASE"/>
    <property type="match status" value="1"/>
</dbReference>
<keyword evidence="21" id="KW-1185">Reference proteome</keyword>
<keyword evidence="8" id="KW-0067">ATP-binding</keyword>
<sequence>MRSPCSTDYRNCSVVVGANAHEVLAHSLRRLGRDVLRTHHYDGVRGQRLRLLAMATTIGAVVTAGFGMMQLAVDRESFGLVNIATATIFAAIPLLHRFGELVAPLTFIAVAYLSMSFICWHLGTATGIQFYFLIAAAGAVMVMGVNRIGLAIATGGIGIGLVIALEFTVPANTGQQPQWTIALSFVVNAISAGVMALAIVWFGLRQIASAEAAMEREYARSEALLANILPASIAQRLKEHPDGVIADRYEDASILFADIAGYTQRASETTPEELVAFLDDLYCSLDELVNRHGLEKIKTSGDAYIVVSGVPQRRPDHLEALAELALDIADTVAGLTDSRARAIPVRIGLASGPVVAGVVGSQRFFYDVWGDAVNVASRMESTASVGRIQAPQAVYERLTDHFTFVERGDVDIKGKGVMHTWYLVGRRGQGMASSDSQRTATG</sequence>
<dbReference type="GO" id="GO:0006171">
    <property type="term" value="P:cAMP biosynthetic process"/>
    <property type="evidence" value="ECO:0007669"/>
    <property type="project" value="UniProtKB-KW"/>
</dbReference>
<evidence type="ECO:0000256" key="4">
    <source>
        <dbReference type="ARBA" id="ARBA00021420"/>
    </source>
</evidence>
<keyword evidence="12 18" id="KW-0472">Membrane</keyword>
<evidence type="ECO:0000256" key="7">
    <source>
        <dbReference type="ARBA" id="ARBA00022741"/>
    </source>
</evidence>
<comment type="caution">
    <text evidence="20">The sequence shown here is derived from an EMBL/GenBank/DDBJ whole genome shotgun (WGS) entry which is preliminary data.</text>
</comment>
<evidence type="ECO:0000256" key="11">
    <source>
        <dbReference type="ARBA" id="ARBA00022998"/>
    </source>
</evidence>
<keyword evidence="5 18" id="KW-0812">Transmembrane</keyword>
<dbReference type="CDD" id="cd07302">
    <property type="entry name" value="CHD"/>
    <property type="match status" value="1"/>
</dbReference>
<dbReference type="EMBL" id="MZZM01000046">
    <property type="protein sequence ID" value="ORJ52559.1"/>
    <property type="molecule type" value="Genomic_DNA"/>
</dbReference>